<proteinExistence type="predicted"/>
<sequence>MGQIPGPVFVHPRGLYLRADPNSYTMRRVLKSHKSSSMSIREVLLLTRSFL</sequence>
<gene>
    <name evidence="1" type="ORF">BDN71DRAFT_1444435</name>
</gene>
<name>A0A9P6DAM0_PLEER</name>
<evidence type="ECO:0000313" key="2">
    <source>
        <dbReference type="Proteomes" id="UP000807025"/>
    </source>
</evidence>
<protein>
    <submittedName>
        <fullName evidence="1">Uncharacterized protein</fullName>
    </submittedName>
</protein>
<evidence type="ECO:0000313" key="1">
    <source>
        <dbReference type="EMBL" id="KAF9497632.1"/>
    </source>
</evidence>
<accession>A0A9P6DAM0</accession>
<comment type="caution">
    <text evidence="1">The sequence shown here is derived from an EMBL/GenBank/DDBJ whole genome shotgun (WGS) entry which is preliminary data.</text>
</comment>
<dbReference type="EMBL" id="MU154542">
    <property type="protein sequence ID" value="KAF9497632.1"/>
    <property type="molecule type" value="Genomic_DNA"/>
</dbReference>
<reference evidence="1" key="1">
    <citation type="submission" date="2020-11" db="EMBL/GenBank/DDBJ databases">
        <authorList>
            <consortium name="DOE Joint Genome Institute"/>
            <person name="Ahrendt S."/>
            <person name="Riley R."/>
            <person name="Andreopoulos W."/>
            <person name="Labutti K."/>
            <person name="Pangilinan J."/>
            <person name="Ruiz-Duenas F.J."/>
            <person name="Barrasa J.M."/>
            <person name="Sanchez-Garcia M."/>
            <person name="Camarero S."/>
            <person name="Miyauchi S."/>
            <person name="Serrano A."/>
            <person name="Linde D."/>
            <person name="Babiker R."/>
            <person name="Drula E."/>
            <person name="Ayuso-Fernandez I."/>
            <person name="Pacheco R."/>
            <person name="Padilla G."/>
            <person name="Ferreira P."/>
            <person name="Barriuso J."/>
            <person name="Kellner H."/>
            <person name="Castanera R."/>
            <person name="Alfaro M."/>
            <person name="Ramirez L."/>
            <person name="Pisabarro A.G."/>
            <person name="Kuo A."/>
            <person name="Tritt A."/>
            <person name="Lipzen A."/>
            <person name="He G."/>
            <person name="Yan M."/>
            <person name="Ng V."/>
            <person name="Cullen D."/>
            <person name="Martin F."/>
            <person name="Rosso M.-N."/>
            <person name="Henrissat B."/>
            <person name="Hibbett D."/>
            <person name="Martinez A.T."/>
            <person name="Grigoriev I.V."/>
        </authorList>
    </citation>
    <scope>NUCLEOTIDE SEQUENCE</scope>
    <source>
        <strain evidence="1">ATCC 90797</strain>
    </source>
</reference>
<dbReference type="AlphaFoldDB" id="A0A9P6DAM0"/>
<organism evidence="1 2">
    <name type="scientific">Pleurotus eryngii</name>
    <name type="common">Boletus of the steppes</name>
    <dbReference type="NCBI Taxonomy" id="5323"/>
    <lineage>
        <taxon>Eukaryota</taxon>
        <taxon>Fungi</taxon>
        <taxon>Dikarya</taxon>
        <taxon>Basidiomycota</taxon>
        <taxon>Agaricomycotina</taxon>
        <taxon>Agaricomycetes</taxon>
        <taxon>Agaricomycetidae</taxon>
        <taxon>Agaricales</taxon>
        <taxon>Pleurotineae</taxon>
        <taxon>Pleurotaceae</taxon>
        <taxon>Pleurotus</taxon>
    </lineage>
</organism>
<dbReference type="Proteomes" id="UP000807025">
    <property type="component" value="Unassembled WGS sequence"/>
</dbReference>
<keyword evidence="2" id="KW-1185">Reference proteome</keyword>
<dbReference type="OrthoDB" id="3096945at2759"/>